<evidence type="ECO:0000256" key="2">
    <source>
        <dbReference type="ARBA" id="ARBA00022771"/>
    </source>
</evidence>
<dbReference type="EMBL" id="CP073344">
    <property type="protein sequence ID" value="UTW04512.1"/>
    <property type="molecule type" value="Genomic_DNA"/>
</dbReference>
<gene>
    <name evidence="5" type="ORF">KDX31_05765</name>
</gene>
<keyword evidence="2" id="KW-0863">Zinc-finger</keyword>
<keyword evidence="1" id="KW-0479">Metal-binding</keyword>
<proteinExistence type="predicted"/>
<dbReference type="Proteomes" id="UP001059950">
    <property type="component" value="Chromosome"/>
</dbReference>
<keyword evidence="3" id="KW-0862">Zinc</keyword>
<organism evidence="5 6">
    <name type="scientific">Amphritea atlantica</name>
    <dbReference type="NCBI Taxonomy" id="355243"/>
    <lineage>
        <taxon>Bacteria</taxon>
        <taxon>Pseudomonadati</taxon>
        <taxon>Pseudomonadota</taxon>
        <taxon>Gammaproteobacteria</taxon>
        <taxon>Oceanospirillales</taxon>
        <taxon>Oceanospirillaceae</taxon>
        <taxon>Amphritea</taxon>
    </lineage>
</organism>
<evidence type="ECO:0000256" key="1">
    <source>
        <dbReference type="ARBA" id="ARBA00022723"/>
    </source>
</evidence>
<feature type="domain" description="RanBP2-type" evidence="4">
    <location>
        <begin position="276"/>
        <end position="305"/>
    </location>
</feature>
<keyword evidence="6" id="KW-1185">Reference proteome</keyword>
<sequence length="339" mass="38944">MSSLLLPFAKHIPTGRTVAPEEVERGNACECECLFCNALVQARHCSSKANHFAHQPKKVDDDHPCPASFERCIFWMTKRILEEGSEISLPEYKVTHSDYVLDWQREYTITAASRQPYVLVDFPDISDALNDRIDIVISINGHPLRLIISYSSYFIRPRDASIHISLDYLKNTYKEQKQGFLLAMQELIIDSVEAKEWLFHSGTREEKCKRHFKALVKVEKDRRKTEEQARQLEADRAYELRQQRLKDRNNPQIVERTAKRLGELLNIARRAAENGAESGWQCHSCYVVSTSKPNQCVHCGQSKSQPFDFTEDNMSNLENKFYCGNYAAKSLAAAPVLIL</sequence>
<name>A0ABY5GWX6_9GAMM</name>
<accession>A0ABY5GWX6</accession>
<evidence type="ECO:0000256" key="3">
    <source>
        <dbReference type="ARBA" id="ARBA00022833"/>
    </source>
</evidence>
<dbReference type="PROSITE" id="PS50199">
    <property type="entry name" value="ZF_RANBP2_2"/>
    <property type="match status" value="1"/>
</dbReference>
<reference evidence="5" key="1">
    <citation type="submission" date="2021-04" db="EMBL/GenBank/DDBJ databases">
        <title>Oceanospirillales bacteria with DddD are important DMSP degraders in coastal seawater.</title>
        <authorList>
            <person name="Liu J."/>
        </authorList>
    </citation>
    <scope>NUCLEOTIDE SEQUENCE</scope>
    <source>
        <strain evidence="5">GY6</strain>
    </source>
</reference>
<evidence type="ECO:0000313" key="6">
    <source>
        <dbReference type="Proteomes" id="UP001059950"/>
    </source>
</evidence>
<protein>
    <recommendedName>
        <fullName evidence="4">RanBP2-type domain-containing protein</fullName>
    </recommendedName>
</protein>
<dbReference type="InterPro" id="IPR001876">
    <property type="entry name" value="Znf_RanBP2"/>
</dbReference>
<evidence type="ECO:0000313" key="5">
    <source>
        <dbReference type="EMBL" id="UTW04512.1"/>
    </source>
</evidence>
<evidence type="ECO:0000259" key="4">
    <source>
        <dbReference type="PROSITE" id="PS50199"/>
    </source>
</evidence>